<keyword evidence="11" id="KW-0934">Plastid</keyword>
<keyword evidence="6 10" id="KW-1133">Transmembrane helix</keyword>
<dbReference type="InterPro" id="IPR003359">
    <property type="entry name" value="PSI_Ycf4_assembly"/>
</dbReference>
<organism evidence="11">
    <name type="scientific">Sciadococcus taiwanensis</name>
    <dbReference type="NCBI Taxonomy" id="3028030"/>
    <lineage>
        <taxon>Eukaryota</taxon>
        <taxon>Rhodophyta</taxon>
        <taxon>Bangiophyceae</taxon>
        <taxon>Cavernulicolales</taxon>
        <taxon>Cavernulicolaceae</taxon>
        <taxon>Sciadococcus</taxon>
    </lineage>
</organism>
<evidence type="ECO:0000256" key="2">
    <source>
        <dbReference type="ARBA" id="ARBA00008198"/>
    </source>
</evidence>
<dbReference type="NCBIfam" id="NF002712">
    <property type="entry name" value="PRK02542.1"/>
    <property type="match status" value="1"/>
</dbReference>
<evidence type="ECO:0000256" key="7">
    <source>
        <dbReference type="ARBA" id="ARBA00023078"/>
    </source>
</evidence>
<keyword evidence="4 10" id="KW-0602">Photosynthesis</keyword>
<evidence type="ECO:0000256" key="4">
    <source>
        <dbReference type="ARBA" id="ARBA00022531"/>
    </source>
</evidence>
<keyword evidence="8 10" id="KW-0472">Membrane</keyword>
<feature type="transmembrane region" description="Helical" evidence="10">
    <location>
        <begin position="25"/>
        <end position="49"/>
    </location>
</feature>
<dbReference type="EMBL" id="OP616811">
    <property type="protein sequence ID" value="WDA98893.1"/>
    <property type="molecule type" value="Genomic_DNA"/>
</dbReference>
<feature type="transmembrane region" description="Helical" evidence="10">
    <location>
        <begin position="69"/>
        <end position="92"/>
    </location>
</feature>
<evidence type="ECO:0000313" key="11">
    <source>
        <dbReference type="EMBL" id="WDA98893.1"/>
    </source>
</evidence>
<keyword evidence="7 10" id="KW-0793">Thylakoid</keyword>
<name>A0A9Y1I267_9RHOD</name>
<gene>
    <name evidence="10 11" type="primary">ycf4</name>
    <name evidence="11" type="ORF">SCTW_111</name>
</gene>
<evidence type="ECO:0000256" key="10">
    <source>
        <dbReference type="HAMAP-Rule" id="MF_00437"/>
    </source>
</evidence>
<reference evidence="11" key="1">
    <citation type="journal article" date="2023" name="J. Phycol.">
        <title>Revised classification of the Cyanidiophyceae based on plastid genome data with descriptions of the Cavernulicolales ord. nov. and Galdieriales ord. nov. (Rhodophyta).</title>
        <authorList>
            <person name="Park S.I."/>
            <person name="Cho C.H."/>
            <person name="Ciniglia C."/>
            <person name="Huang T.Y."/>
            <person name="Liu S.L."/>
            <person name="Bustamante D.E."/>
            <person name="Calderon M.S."/>
            <person name="Mansilla A."/>
            <person name="McDermott T."/>
            <person name="Andersen R.A."/>
            <person name="Yoon H.S."/>
        </authorList>
    </citation>
    <scope>NUCLEOTIDE SEQUENCE</scope>
</reference>
<dbReference type="AlphaFoldDB" id="A0A9Y1I267"/>
<dbReference type="HAMAP" id="MF_00437">
    <property type="entry name" value="Ycf4"/>
    <property type="match status" value="1"/>
</dbReference>
<dbReference type="GO" id="GO:0055035">
    <property type="term" value="C:plastid thylakoid membrane"/>
    <property type="evidence" value="ECO:0007669"/>
    <property type="project" value="UniProtKB-SubCell"/>
</dbReference>
<sequence length="187" mass="21076">MSVKNSINQKIRKDNILGSRRASNYIWAFLTLSGGIGFFLSGLSSYVKINLLPLNDSTQLIFVPQGITMIFYGTIGVLVSVYLWLTIIWNIGGGYNKFDLYKGKICIFRLGFPGKNRKIQLVYDLKDIKSIKISIREGLNPNRKIYLCTKDQREIPLTHVGTPLQLSQIEAKATELAKFLNVSIEGL</sequence>
<dbReference type="GO" id="GO:0009522">
    <property type="term" value="C:photosystem I"/>
    <property type="evidence" value="ECO:0007669"/>
    <property type="project" value="InterPro"/>
</dbReference>
<keyword evidence="5 10" id="KW-0812">Transmembrane</keyword>
<proteinExistence type="inferred from homology"/>
<evidence type="ECO:0000256" key="8">
    <source>
        <dbReference type="ARBA" id="ARBA00023136"/>
    </source>
</evidence>
<dbReference type="Pfam" id="PF02392">
    <property type="entry name" value="Ycf4"/>
    <property type="match status" value="1"/>
</dbReference>
<evidence type="ECO:0000256" key="9">
    <source>
        <dbReference type="ARBA" id="ARBA00046286"/>
    </source>
</evidence>
<dbReference type="PANTHER" id="PTHR33288:SF4">
    <property type="entry name" value="PHOTOSYSTEM I ASSEMBLY PROTEIN YCF4"/>
    <property type="match status" value="1"/>
</dbReference>
<comment type="subcellular location">
    <subcellularLocation>
        <location evidence="10">Cellular thylakoid membrane</location>
        <topology evidence="10">Multi-pass membrane protein</topology>
    </subcellularLocation>
    <subcellularLocation>
        <location evidence="9">Plastid thylakoid membrane</location>
        <topology evidence="9">Multi-pass membrane protein</topology>
    </subcellularLocation>
</comment>
<comment type="similarity">
    <text evidence="2 10">Belongs to the Ycf4 family.</text>
</comment>
<comment type="function">
    <text evidence="1 10">Seems to be required for the assembly of the photosystem I complex.</text>
</comment>
<evidence type="ECO:0000256" key="5">
    <source>
        <dbReference type="ARBA" id="ARBA00022692"/>
    </source>
</evidence>
<protein>
    <recommendedName>
        <fullName evidence="3 10">Photosystem I assembly protein Ycf4</fullName>
    </recommendedName>
</protein>
<evidence type="ECO:0000256" key="3">
    <source>
        <dbReference type="ARBA" id="ARBA00015395"/>
    </source>
</evidence>
<geneLocation type="plastid" evidence="11"/>
<dbReference type="PANTHER" id="PTHR33288">
    <property type="match status" value="1"/>
</dbReference>
<evidence type="ECO:0000256" key="1">
    <source>
        <dbReference type="ARBA" id="ARBA00002862"/>
    </source>
</evidence>
<dbReference type="GO" id="GO:0015979">
    <property type="term" value="P:photosynthesis"/>
    <property type="evidence" value="ECO:0007669"/>
    <property type="project" value="UniProtKB-UniRule"/>
</dbReference>
<evidence type="ECO:0000256" key="6">
    <source>
        <dbReference type="ARBA" id="ARBA00022989"/>
    </source>
</evidence>
<accession>A0A9Y1I267</accession>